<evidence type="ECO:0000256" key="3">
    <source>
        <dbReference type="ARBA" id="ARBA00023125"/>
    </source>
</evidence>
<feature type="domain" description="Type I restriction modification DNA specificity" evidence="4">
    <location>
        <begin position="342"/>
        <end position="449"/>
    </location>
</feature>
<dbReference type="InterPro" id="IPR052021">
    <property type="entry name" value="Type-I_RS_S_subunit"/>
</dbReference>
<protein>
    <submittedName>
        <fullName evidence="5">Restriction endonuclease subunit S</fullName>
        <ecNumber evidence="5">3.1.21.-</ecNumber>
    </submittedName>
</protein>
<evidence type="ECO:0000313" key="6">
    <source>
        <dbReference type="Proteomes" id="UP001431776"/>
    </source>
</evidence>
<proteinExistence type="inferred from homology"/>
<organism evidence="5 6">
    <name type="scientific">Anaerobaca lacustris</name>
    <dbReference type="NCBI Taxonomy" id="3044600"/>
    <lineage>
        <taxon>Bacteria</taxon>
        <taxon>Pseudomonadati</taxon>
        <taxon>Planctomycetota</taxon>
        <taxon>Phycisphaerae</taxon>
        <taxon>Sedimentisphaerales</taxon>
        <taxon>Anaerobacaceae</taxon>
        <taxon>Anaerobaca</taxon>
    </lineage>
</organism>
<dbReference type="GO" id="GO:0016787">
    <property type="term" value="F:hydrolase activity"/>
    <property type="evidence" value="ECO:0007669"/>
    <property type="project" value="UniProtKB-KW"/>
</dbReference>
<accession>A0AAW6TTC4</accession>
<evidence type="ECO:0000256" key="1">
    <source>
        <dbReference type="ARBA" id="ARBA00010923"/>
    </source>
</evidence>
<dbReference type="SUPFAM" id="SSF116734">
    <property type="entry name" value="DNA methylase specificity domain"/>
    <property type="match status" value="2"/>
</dbReference>
<dbReference type="InterPro" id="IPR044946">
    <property type="entry name" value="Restrct_endonuc_typeI_TRD_sf"/>
</dbReference>
<dbReference type="PANTHER" id="PTHR30408:SF12">
    <property type="entry name" value="TYPE I RESTRICTION ENZYME MJAVIII SPECIFICITY SUBUNIT"/>
    <property type="match status" value="1"/>
</dbReference>
<evidence type="ECO:0000256" key="2">
    <source>
        <dbReference type="ARBA" id="ARBA00022747"/>
    </source>
</evidence>
<evidence type="ECO:0000259" key="4">
    <source>
        <dbReference type="Pfam" id="PF01420"/>
    </source>
</evidence>
<keyword evidence="5" id="KW-0540">Nuclease</keyword>
<dbReference type="RefSeq" id="WP_349244366.1">
    <property type="nucleotide sequence ID" value="NZ_JASCXX010000007.1"/>
</dbReference>
<evidence type="ECO:0000313" key="5">
    <source>
        <dbReference type="EMBL" id="MDI6448957.1"/>
    </source>
</evidence>
<dbReference type="Proteomes" id="UP001431776">
    <property type="component" value="Unassembled WGS sequence"/>
</dbReference>
<dbReference type="EMBL" id="JASCXX010000007">
    <property type="protein sequence ID" value="MDI6448957.1"/>
    <property type="molecule type" value="Genomic_DNA"/>
</dbReference>
<gene>
    <name evidence="5" type="ORF">QJ522_07850</name>
</gene>
<name>A0AAW6TTC4_9BACT</name>
<dbReference type="InterPro" id="IPR000055">
    <property type="entry name" value="Restrct_endonuc_typeI_TRD"/>
</dbReference>
<dbReference type="GO" id="GO:0009307">
    <property type="term" value="P:DNA restriction-modification system"/>
    <property type="evidence" value="ECO:0007669"/>
    <property type="project" value="UniProtKB-KW"/>
</dbReference>
<dbReference type="Pfam" id="PF01420">
    <property type="entry name" value="Methylase_S"/>
    <property type="match status" value="1"/>
</dbReference>
<dbReference type="GO" id="GO:0004519">
    <property type="term" value="F:endonuclease activity"/>
    <property type="evidence" value="ECO:0007669"/>
    <property type="project" value="UniProtKB-KW"/>
</dbReference>
<keyword evidence="3" id="KW-0238">DNA-binding</keyword>
<keyword evidence="5" id="KW-0255">Endonuclease</keyword>
<dbReference type="Gene3D" id="3.90.220.20">
    <property type="entry name" value="DNA methylase specificity domains"/>
    <property type="match status" value="2"/>
</dbReference>
<keyword evidence="2" id="KW-0680">Restriction system</keyword>
<dbReference type="EC" id="3.1.21.-" evidence="5"/>
<comment type="caution">
    <text evidence="5">The sequence shown here is derived from an EMBL/GenBank/DDBJ whole genome shotgun (WGS) entry which is preliminary data.</text>
</comment>
<comment type="similarity">
    <text evidence="1">Belongs to the type-I restriction system S methylase family.</text>
</comment>
<reference evidence="5" key="1">
    <citation type="submission" date="2023-05" db="EMBL/GenBank/DDBJ databases">
        <title>Anaerotaeda fermentans gen. nov., sp. nov., a novel anaerobic planctomycete of the new family within the order Sedimentisphaerales isolated from Taman Peninsula, Russia.</title>
        <authorList>
            <person name="Khomyakova M.A."/>
            <person name="Merkel A.Y."/>
            <person name="Slobodkin A.I."/>
        </authorList>
    </citation>
    <scope>NUCLEOTIDE SEQUENCE</scope>
    <source>
        <strain evidence="5">M17dextr</strain>
    </source>
</reference>
<dbReference type="PANTHER" id="PTHR30408">
    <property type="entry name" value="TYPE-1 RESTRICTION ENZYME ECOKI SPECIFICITY PROTEIN"/>
    <property type="match status" value="1"/>
</dbReference>
<dbReference type="AlphaFoldDB" id="A0AAW6TTC4"/>
<sequence>MVNQSAEAFVLAPDPIELPEEELRWCSVSLREVIQRESRLKAAVFDIEGRHARELLEECRWPAKKMAGSQGLASASYPNRFKRHWVEYSDYPILQPGQITEIDPRPAGYLSPLTKTDIEDLRAKYGQILMTRSGRSGSIGRTTYVSRTLDGRIISDDVIRIECSEPDTAGYLYAFLNTKTGRALVKSNEYGAMIPHIEPSHLETVPLPNPPPILKKQIHDLVIHSYALRDESNALLEEAERILCDALKLPALAKLRPRAFAKEAGVSNYTVTLSRLRGRLDASYHDPTVDAIMASISKEASEITTIGDPRISKRVVLPGRFARVYVEEGQGVPFFGGKQIHQLDPTDRKFLSLKIHGPRIREQLALEENMVLITCSGTIGKVAFAPKHWKGFAASQHIIRVLPAAPEVAGYLYVFLATGYGRKLITRFSYGSAVGEIDAHHVSQVPIPLLKTELAQAEINRLALEANAKRTQAYHEEQKAIRLTNEEVIHNKAEPT</sequence>
<keyword evidence="6" id="KW-1185">Reference proteome</keyword>
<dbReference type="GO" id="GO:0003677">
    <property type="term" value="F:DNA binding"/>
    <property type="evidence" value="ECO:0007669"/>
    <property type="project" value="UniProtKB-KW"/>
</dbReference>
<keyword evidence="5" id="KW-0378">Hydrolase</keyword>